<evidence type="ECO:0000256" key="3">
    <source>
        <dbReference type="ARBA" id="ARBA00022448"/>
    </source>
</evidence>
<feature type="transmembrane region" description="Helical" evidence="8">
    <location>
        <begin position="123"/>
        <end position="145"/>
    </location>
</feature>
<evidence type="ECO:0000313" key="11">
    <source>
        <dbReference type="Proteomes" id="UP000304951"/>
    </source>
</evidence>
<dbReference type="SUPFAM" id="SSF103473">
    <property type="entry name" value="MFS general substrate transporter"/>
    <property type="match status" value="1"/>
</dbReference>
<evidence type="ECO:0000313" key="10">
    <source>
        <dbReference type="EMBL" id="THV66237.1"/>
    </source>
</evidence>
<dbReference type="GO" id="GO:0005351">
    <property type="term" value="F:carbohydrate:proton symporter activity"/>
    <property type="evidence" value="ECO:0007669"/>
    <property type="project" value="TreeGrafter"/>
</dbReference>
<accession>A0A4S8S7J1</accession>
<keyword evidence="4 8" id="KW-0812">Transmembrane</keyword>
<dbReference type="Pfam" id="PF00083">
    <property type="entry name" value="Sugar_tr"/>
    <property type="match status" value="1"/>
</dbReference>
<keyword evidence="5 8" id="KW-1133">Transmembrane helix</keyword>
<dbReference type="Proteomes" id="UP000304951">
    <property type="component" value="Unassembled WGS sequence"/>
</dbReference>
<dbReference type="Gene3D" id="1.20.1250.20">
    <property type="entry name" value="MFS general substrate transporter like domains"/>
    <property type="match status" value="1"/>
</dbReference>
<feature type="transmembrane region" description="Helical" evidence="8">
    <location>
        <begin position="157"/>
        <end position="175"/>
    </location>
</feature>
<evidence type="ECO:0000256" key="7">
    <source>
        <dbReference type="RuleBase" id="RU003346"/>
    </source>
</evidence>
<feature type="transmembrane region" description="Helical" evidence="8">
    <location>
        <begin position="407"/>
        <end position="430"/>
    </location>
</feature>
<feature type="transmembrane region" description="Helical" evidence="8">
    <location>
        <begin position="374"/>
        <end position="395"/>
    </location>
</feature>
<dbReference type="PANTHER" id="PTHR48022">
    <property type="entry name" value="PLASTIDIC GLUCOSE TRANSPORTER 4"/>
    <property type="match status" value="1"/>
</dbReference>
<comment type="caution">
    <text evidence="10">The sequence shown here is derived from an EMBL/GenBank/DDBJ whole genome shotgun (WGS) entry which is preliminary data.</text>
</comment>
<feature type="transmembrane region" description="Helical" evidence="8">
    <location>
        <begin position="98"/>
        <end position="117"/>
    </location>
</feature>
<dbReference type="PANTHER" id="PTHR48022:SF77">
    <property type="entry name" value="MAJOR FACILITATOR SUPERFAMILY (MFS) PROFILE DOMAIN-CONTAINING PROTEIN"/>
    <property type="match status" value="1"/>
</dbReference>
<feature type="transmembrane region" description="Helical" evidence="8">
    <location>
        <begin position="284"/>
        <end position="305"/>
    </location>
</feature>
<proteinExistence type="inferred from homology"/>
<feature type="transmembrane region" description="Helical" evidence="8">
    <location>
        <begin position="340"/>
        <end position="362"/>
    </location>
</feature>
<evidence type="ECO:0000256" key="2">
    <source>
        <dbReference type="ARBA" id="ARBA00010992"/>
    </source>
</evidence>
<dbReference type="PROSITE" id="PS50850">
    <property type="entry name" value="MFS"/>
    <property type="match status" value="1"/>
</dbReference>
<keyword evidence="6 8" id="KW-0472">Membrane</keyword>
<evidence type="ECO:0000256" key="6">
    <source>
        <dbReference type="ARBA" id="ARBA00023136"/>
    </source>
</evidence>
<sequence length="490" mass="53998">MNGENASVYSGSGWMGKKVWKPKTLALAAFQFGYDSSYYSGILAMQPFLKIYGTFEPLKKVYVMSAAHQSLTSSIINAGEFVGAVSSYYVIDKLGRRGGLFVSSGTVVVGTIIQVASTHIGSLIAGRLVLGYAVGLISCVVPTYVADCAPARFRGALVSMYQYCIGLGLLLGVIVDYCTKDRTDTGSFRIPIAVQFVFPLILIPGLLFWIPESPRWLISKGRASEARVALIRLNGNNQEKVDREMIDLEQFAVENERGGPSSWLDLLKWGPEGRKAWLGFSLQALQQATGINFVTGYGIVFFFAVGIENPFLIQLGLYLVAMPAVWFSQFAIERYGRRPILLASGILTATVLIIMGSCGLIANKTKPVEQVIVVMVYLFLIVFNLGWGPTVWVVTSEISTGKNRGKLMSLSTGSNWAFNWLVSFTFPYLFNSDGANLGARIGFLYGCLTLFAVVWVFFYLPETSGRSLEEIETMFQEHVSVKHFKSEFSF</sequence>
<dbReference type="InterPro" id="IPR005828">
    <property type="entry name" value="MFS_sugar_transport-like"/>
</dbReference>
<dbReference type="InterPro" id="IPR020846">
    <property type="entry name" value="MFS_dom"/>
</dbReference>
<dbReference type="PRINTS" id="PR00171">
    <property type="entry name" value="SUGRTRNSPORT"/>
</dbReference>
<feature type="transmembrane region" description="Helical" evidence="8">
    <location>
        <begin position="311"/>
        <end position="328"/>
    </location>
</feature>
<gene>
    <name evidence="10" type="ORF">D6D28_08512</name>
</gene>
<feature type="transmembrane region" description="Helical" evidence="8">
    <location>
        <begin position="442"/>
        <end position="460"/>
    </location>
</feature>
<name>A0A4S8S7J1_AURPU</name>
<keyword evidence="3 7" id="KW-0813">Transport</keyword>
<dbReference type="InterPro" id="IPR003663">
    <property type="entry name" value="Sugar/inositol_transpt"/>
</dbReference>
<dbReference type="InterPro" id="IPR036259">
    <property type="entry name" value="MFS_trans_sf"/>
</dbReference>
<protein>
    <submittedName>
        <fullName evidence="10">General substrate transporter</fullName>
    </submittedName>
</protein>
<dbReference type="GO" id="GO:0016020">
    <property type="term" value="C:membrane"/>
    <property type="evidence" value="ECO:0007669"/>
    <property type="project" value="UniProtKB-SubCell"/>
</dbReference>
<dbReference type="InterPro" id="IPR050360">
    <property type="entry name" value="MFS_Sugar_Transporters"/>
</dbReference>
<dbReference type="AlphaFoldDB" id="A0A4S8S7J1"/>
<comment type="subcellular location">
    <subcellularLocation>
        <location evidence="1">Membrane</location>
        <topology evidence="1">Multi-pass membrane protein</topology>
    </subcellularLocation>
</comment>
<feature type="transmembrane region" description="Helical" evidence="8">
    <location>
        <begin position="187"/>
        <end position="210"/>
    </location>
</feature>
<dbReference type="FunFam" id="1.20.1250.20:FF:000078">
    <property type="entry name" value="MFS maltose transporter, putative"/>
    <property type="match status" value="1"/>
</dbReference>
<dbReference type="NCBIfam" id="TIGR00879">
    <property type="entry name" value="SP"/>
    <property type="match status" value="1"/>
</dbReference>
<feature type="domain" description="Major facilitator superfamily (MFS) profile" evidence="9">
    <location>
        <begin position="21"/>
        <end position="464"/>
    </location>
</feature>
<evidence type="ECO:0000256" key="8">
    <source>
        <dbReference type="SAM" id="Phobius"/>
    </source>
</evidence>
<organism evidence="10 11">
    <name type="scientific">Aureobasidium pullulans</name>
    <name type="common">Black yeast</name>
    <name type="synonym">Pullularia pullulans</name>
    <dbReference type="NCBI Taxonomy" id="5580"/>
    <lineage>
        <taxon>Eukaryota</taxon>
        <taxon>Fungi</taxon>
        <taxon>Dikarya</taxon>
        <taxon>Ascomycota</taxon>
        <taxon>Pezizomycotina</taxon>
        <taxon>Dothideomycetes</taxon>
        <taxon>Dothideomycetidae</taxon>
        <taxon>Dothideales</taxon>
        <taxon>Saccotheciaceae</taxon>
        <taxon>Aureobasidium</taxon>
    </lineage>
</organism>
<evidence type="ECO:0000256" key="5">
    <source>
        <dbReference type="ARBA" id="ARBA00022989"/>
    </source>
</evidence>
<comment type="similarity">
    <text evidence="2 7">Belongs to the major facilitator superfamily. Sugar transporter (TC 2.A.1.1) family.</text>
</comment>
<dbReference type="EMBL" id="QZAF01000550">
    <property type="protein sequence ID" value="THV66237.1"/>
    <property type="molecule type" value="Genomic_DNA"/>
</dbReference>
<evidence type="ECO:0000256" key="1">
    <source>
        <dbReference type="ARBA" id="ARBA00004141"/>
    </source>
</evidence>
<reference evidence="10 11" key="1">
    <citation type="submission" date="2018-10" db="EMBL/GenBank/DDBJ databases">
        <title>Fifty Aureobasidium pullulans genomes reveal a recombining polyextremotolerant generalist.</title>
        <authorList>
            <person name="Gostincar C."/>
            <person name="Turk M."/>
            <person name="Zajc J."/>
            <person name="Gunde-Cimerman N."/>
        </authorList>
    </citation>
    <scope>NUCLEOTIDE SEQUENCE [LARGE SCALE GENOMIC DNA]</scope>
    <source>
        <strain evidence="10 11">EXF-11900</strain>
    </source>
</reference>
<evidence type="ECO:0000256" key="4">
    <source>
        <dbReference type="ARBA" id="ARBA00022692"/>
    </source>
</evidence>
<evidence type="ECO:0000259" key="9">
    <source>
        <dbReference type="PROSITE" id="PS50850"/>
    </source>
</evidence>